<evidence type="ECO:0008006" key="3">
    <source>
        <dbReference type="Google" id="ProtNLM"/>
    </source>
</evidence>
<keyword evidence="2" id="KW-1185">Reference proteome</keyword>
<dbReference type="SUPFAM" id="SSF52833">
    <property type="entry name" value="Thioredoxin-like"/>
    <property type="match status" value="1"/>
</dbReference>
<dbReference type="EMBL" id="CAGS01000005">
    <property type="protein sequence ID" value="CCF82345.1"/>
    <property type="molecule type" value="Genomic_DNA"/>
</dbReference>
<dbReference type="PANTHER" id="PTHR33558:SF1">
    <property type="entry name" value="GLUTAREDOXIN-LIKE PROTEIN C5ORF63 HOMOLOG"/>
    <property type="match status" value="1"/>
</dbReference>
<reference evidence="1 2" key="1">
    <citation type="journal article" date="2012" name="ISME J.">
        <title>Nitrification expanded: discovery, physiology and genomics of a nitrite-oxidizing bacterium from the phylum Chloroflexi.</title>
        <authorList>
            <person name="Sorokin D.Y."/>
            <person name="Lucker S."/>
            <person name="Vejmelkova D."/>
            <person name="Kostrikina N.A."/>
            <person name="Kleerebezem R."/>
            <person name="Rijpstra W.I."/>
            <person name="Damste J.S."/>
            <person name="Le Paslier D."/>
            <person name="Muyzer G."/>
            <person name="Wagner M."/>
            <person name="van Loosdrecht M.C."/>
            <person name="Daims H."/>
        </authorList>
    </citation>
    <scope>NUCLEOTIDE SEQUENCE [LARGE SCALE GENOMIC DNA]</scope>
    <source>
        <strain evidence="2">none</strain>
    </source>
</reference>
<protein>
    <recommendedName>
        <fullName evidence="3">Glutaredoxin 2</fullName>
    </recommendedName>
</protein>
<dbReference type="AlphaFoldDB" id="I4ECD3"/>
<evidence type="ECO:0000313" key="2">
    <source>
        <dbReference type="Proteomes" id="UP000004221"/>
    </source>
</evidence>
<dbReference type="RefSeq" id="WP_008474464.1">
    <property type="nucleotide sequence ID" value="NZ_CAGS01000005.1"/>
</dbReference>
<dbReference type="OrthoDB" id="32865at2"/>
<evidence type="ECO:0000313" key="1">
    <source>
        <dbReference type="EMBL" id="CCF82345.1"/>
    </source>
</evidence>
<proteinExistence type="predicted"/>
<sequence>MPLWRRSGLDRITDITLYSRPGCHLCEDAEARIRRVLGRSSSRLRVVNILEDRELEDEYVFRIPVLSINGVDVAEGEITEAAVRKALRPPVVSGGHQ</sequence>
<gene>
    <name evidence="1" type="ORF">NITHO_1020025</name>
</gene>
<dbReference type="Pfam" id="PF05768">
    <property type="entry name" value="Glrx-like"/>
    <property type="match status" value="1"/>
</dbReference>
<name>I4ECD3_9BACT</name>
<dbReference type="InterPro" id="IPR052565">
    <property type="entry name" value="Glutaredoxin-like_YDR286C"/>
</dbReference>
<comment type="caution">
    <text evidence="1">The sequence shown here is derived from an EMBL/GenBank/DDBJ whole genome shotgun (WGS) entry which is preliminary data.</text>
</comment>
<dbReference type="Proteomes" id="UP000004221">
    <property type="component" value="Unassembled WGS sequence"/>
</dbReference>
<dbReference type="Gene3D" id="3.40.30.10">
    <property type="entry name" value="Glutaredoxin"/>
    <property type="match status" value="1"/>
</dbReference>
<dbReference type="InterPro" id="IPR036249">
    <property type="entry name" value="Thioredoxin-like_sf"/>
</dbReference>
<dbReference type="PANTHER" id="PTHR33558">
    <property type="entry name" value="GLUTAREDOXIN-LIKE PROTEIN C5ORF63 HOMOLOG"/>
    <property type="match status" value="1"/>
</dbReference>
<accession>I4ECD3</accession>
<dbReference type="InterPro" id="IPR008554">
    <property type="entry name" value="Glutaredoxin-like"/>
</dbReference>
<organism evidence="1 2">
    <name type="scientific">Nitrolancea hollandica Lb</name>
    <dbReference type="NCBI Taxonomy" id="1129897"/>
    <lineage>
        <taxon>Bacteria</taxon>
        <taxon>Pseudomonadati</taxon>
        <taxon>Thermomicrobiota</taxon>
        <taxon>Thermomicrobia</taxon>
        <taxon>Sphaerobacterales</taxon>
        <taxon>Sphaerobacterineae</taxon>
        <taxon>Sphaerobacteraceae</taxon>
        <taxon>Nitrolancea</taxon>
    </lineage>
</organism>